<dbReference type="Pfam" id="PF01593">
    <property type="entry name" value="Amino_oxidase"/>
    <property type="match status" value="1"/>
</dbReference>
<dbReference type="InterPro" id="IPR036188">
    <property type="entry name" value="FAD/NAD-bd_sf"/>
</dbReference>
<gene>
    <name evidence="2" type="ORF">Aph01nite_46990</name>
</gene>
<dbReference type="InterPro" id="IPR050464">
    <property type="entry name" value="Zeta_carotene_desat/Oxidored"/>
</dbReference>
<dbReference type="InterPro" id="IPR002937">
    <property type="entry name" value="Amino_oxidase"/>
</dbReference>
<organism evidence="2 3">
    <name type="scientific">Acrocarpospora phusangensis</name>
    <dbReference type="NCBI Taxonomy" id="1070424"/>
    <lineage>
        <taxon>Bacteria</taxon>
        <taxon>Bacillati</taxon>
        <taxon>Actinomycetota</taxon>
        <taxon>Actinomycetes</taxon>
        <taxon>Streptosporangiales</taxon>
        <taxon>Streptosporangiaceae</taxon>
        <taxon>Acrocarpospora</taxon>
    </lineage>
</organism>
<dbReference type="Gene3D" id="1.10.3110.10">
    <property type="entry name" value="protoporphyrinogen ix oxidase, domain 3"/>
    <property type="match status" value="1"/>
</dbReference>
<dbReference type="SUPFAM" id="SSF51905">
    <property type="entry name" value="FAD/NAD(P)-binding domain"/>
    <property type="match status" value="1"/>
</dbReference>
<dbReference type="AlphaFoldDB" id="A0A919ULW5"/>
<proteinExistence type="predicted"/>
<dbReference type="PANTHER" id="PTHR42923">
    <property type="entry name" value="PROTOPORPHYRINOGEN OXIDASE"/>
    <property type="match status" value="1"/>
</dbReference>
<evidence type="ECO:0000313" key="3">
    <source>
        <dbReference type="Proteomes" id="UP000640052"/>
    </source>
</evidence>
<evidence type="ECO:0000259" key="1">
    <source>
        <dbReference type="Pfam" id="PF01593"/>
    </source>
</evidence>
<comment type="caution">
    <text evidence="2">The sequence shown here is derived from an EMBL/GenBank/DDBJ whole genome shotgun (WGS) entry which is preliminary data.</text>
</comment>
<dbReference type="Gene3D" id="3.90.660.20">
    <property type="entry name" value="Protoporphyrinogen oxidase, mitochondrial, domain 2"/>
    <property type="match status" value="1"/>
</dbReference>
<dbReference type="Proteomes" id="UP000640052">
    <property type="component" value="Unassembled WGS sequence"/>
</dbReference>
<dbReference type="GO" id="GO:0016491">
    <property type="term" value="F:oxidoreductase activity"/>
    <property type="evidence" value="ECO:0007669"/>
    <property type="project" value="InterPro"/>
</dbReference>
<dbReference type="PANTHER" id="PTHR42923:SF17">
    <property type="entry name" value="AMINE OXIDASE DOMAIN-CONTAINING PROTEIN"/>
    <property type="match status" value="1"/>
</dbReference>
<protein>
    <submittedName>
        <fullName evidence="2">Amine oxidase</fullName>
    </submittedName>
</protein>
<evidence type="ECO:0000313" key="2">
    <source>
        <dbReference type="EMBL" id="GIH26389.1"/>
    </source>
</evidence>
<dbReference type="Gene3D" id="3.50.50.60">
    <property type="entry name" value="FAD/NAD(P)-binding domain"/>
    <property type="match status" value="1"/>
</dbReference>
<feature type="domain" description="Amine oxidase" evidence="1">
    <location>
        <begin position="12"/>
        <end position="268"/>
    </location>
</feature>
<dbReference type="RefSeq" id="WP_204043067.1">
    <property type="nucleotide sequence ID" value="NZ_BOOA01000039.1"/>
</dbReference>
<sequence length="404" mass="43590">MRGTAAVIGSGVAGLTAAYVLSRDRDVTLFEADGRLGGHAHTHDVAGLAVDTGFIVHNDRTYPLLTRLFAELGVATQPSEMSMSVRCDGCGLEYAGGKGGAGLFARPPRPGYLRMLAEVPKFHRTARRLLADGDDRPLAEVAGSFSAYFTAHFLTPLVAAVWSCPPALTGRYPARYLFRFLDNHGMLAVKGSPRWRTVAGGSRTYVERAAKGLAVRTSTPVRALTRHPDGVEIRDDGDEVHRFDAAVVATHPDQALRLLAEPTAGERAVLGAFRYARNPATLHTDTAVLPRARAALASWNYRMPGCAADAGGARISYDLTRLQRLETGERYLVTLGEEIADEHAIARMVYEHPVYTPESVAAQARLPGLSTGRVAFAGAYHGWGFHEDGCRSGVRAARTLGSRW</sequence>
<reference evidence="2" key="1">
    <citation type="submission" date="2021-01" db="EMBL/GenBank/DDBJ databases">
        <title>Whole genome shotgun sequence of Acrocarpospora phusangensis NBRC 108782.</title>
        <authorList>
            <person name="Komaki H."/>
            <person name="Tamura T."/>
        </authorList>
    </citation>
    <scope>NUCLEOTIDE SEQUENCE</scope>
    <source>
        <strain evidence="2">NBRC 108782</strain>
    </source>
</reference>
<name>A0A919ULW5_9ACTN</name>
<keyword evidence="3" id="KW-1185">Reference proteome</keyword>
<dbReference type="EMBL" id="BOOA01000039">
    <property type="protein sequence ID" value="GIH26389.1"/>
    <property type="molecule type" value="Genomic_DNA"/>
</dbReference>
<accession>A0A919ULW5</accession>